<name>A0AAV7Q2J9_PLEWA</name>
<organism evidence="2 3">
    <name type="scientific">Pleurodeles waltl</name>
    <name type="common">Iberian ribbed newt</name>
    <dbReference type="NCBI Taxonomy" id="8319"/>
    <lineage>
        <taxon>Eukaryota</taxon>
        <taxon>Metazoa</taxon>
        <taxon>Chordata</taxon>
        <taxon>Craniata</taxon>
        <taxon>Vertebrata</taxon>
        <taxon>Euteleostomi</taxon>
        <taxon>Amphibia</taxon>
        <taxon>Batrachia</taxon>
        <taxon>Caudata</taxon>
        <taxon>Salamandroidea</taxon>
        <taxon>Salamandridae</taxon>
        <taxon>Pleurodelinae</taxon>
        <taxon>Pleurodeles</taxon>
    </lineage>
</organism>
<feature type="compositionally biased region" description="Basic and acidic residues" evidence="1">
    <location>
        <begin position="1"/>
        <end position="15"/>
    </location>
</feature>
<dbReference type="AlphaFoldDB" id="A0AAV7Q2J9"/>
<accession>A0AAV7Q2J9</accession>
<reference evidence="2" key="1">
    <citation type="journal article" date="2022" name="bioRxiv">
        <title>Sequencing and chromosome-scale assembly of the giantPleurodeles waltlgenome.</title>
        <authorList>
            <person name="Brown T."/>
            <person name="Elewa A."/>
            <person name="Iarovenko S."/>
            <person name="Subramanian E."/>
            <person name="Araus A.J."/>
            <person name="Petzold A."/>
            <person name="Susuki M."/>
            <person name="Suzuki K.-i.T."/>
            <person name="Hayashi T."/>
            <person name="Toyoda A."/>
            <person name="Oliveira C."/>
            <person name="Osipova E."/>
            <person name="Leigh N.D."/>
            <person name="Simon A."/>
            <person name="Yun M.H."/>
        </authorList>
    </citation>
    <scope>NUCLEOTIDE SEQUENCE</scope>
    <source>
        <strain evidence="2">20211129_DDA</strain>
        <tissue evidence="2">Liver</tissue>
    </source>
</reference>
<keyword evidence="3" id="KW-1185">Reference proteome</keyword>
<protein>
    <submittedName>
        <fullName evidence="2">Uncharacterized protein</fullName>
    </submittedName>
</protein>
<proteinExistence type="predicted"/>
<feature type="region of interest" description="Disordered" evidence="1">
    <location>
        <begin position="1"/>
        <end position="29"/>
    </location>
</feature>
<sequence length="75" mass="8430">MRHARREGSDPEVRWGRGQPDPQATGYPLQACPVPDQPTGVLPLPPPRWLLLAEERRFCAIAEEPPLVVYSTVWA</sequence>
<dbReference type="EMBL" id="JANPWB010000010">
    <property type="protein sequence ID" value="KAJ1134474.1"/>
    <property type="molecule type" value="Genomic_DNA"/>
</dbReference>
<evidence type="ECO:0000256" key="1">
    <source>
        <dbReference type="SAM" id="MobiDB-lite"/>
    </source>
</evidence>
<evidence type="ECO:0000313" key="3">
    <source>
        <dbReference type="Proteomes" id="UP001066276"/>
    </source>
</evidence>
<gene>
    <name evidence="2" type="ORF">NDU88_000926</name>
</gene>
<evidence type="ECO:0000313" key="2">
    <source>
        <dbReference type="EMBL" id="KAJ1134474.1"/>
    </source>
</evidence>
<comment type="caution">
    <text evidence="2">The sequence shown here is derived from an EMBL/GenBank/DDBJ whole genome shotgun (WGS) entry which is preliminary data.</text>
</comment>
<dbReference type="Proteomes" id="UP001066276">
    <property type="component" value="Chromosome 6"/>
</dbReference>